<organism evidence="1 2">
    <name type="scientific">Leptospira santarosai serovar Shermani str. LT 821</name>
    <dbReference type="NCBI Taxonomy" id="758847"/>
    <lineage>
        <taxon>Bacteria</taxon>
        <taxon>Pseudomonadati</taxon>
        <taxon>Spirochaetota</taxon>
        <taxon>Spirochaetia</taxon>
        <taxon>Leptospirales</taxon>
        <taxon>Leptospiraceae</taxon>
        <taxon>Leptospira</taxon>
    </lineage>
</organism>
<accession>A0A097ES97</accession>
<protein>
    <submittedName>
        <fullName evidence="1">Uncharacterized protein</fullName>
    </submittedName>
</protein>
<reference evidence="1 2" key="2">
    <citation type="journal article" date="2014" name="Emerg. Microbes Infect.">
        <title>Potential impact on kidney infection: a whole-genome analysis of Leptospira santarosai serovar Shermani.</title>
        <authorList>
            <person name="Chou L.F."/>
            <person name="Chen T.W."/>
            <person name="Ko Y.C."/>
            <person name="Pan M.J."/>
            <person name="Tian Y.C."/>
            <person name="Chiu C.H."/>
            <person name="Tang P."/>
            <person name="Hung C.C."/>
            <person name="Yang C.W."/>
        </authorList>
    </citation>
    <scope>NUCLEOTIDE SEQUENCE</scope>
    <source>
        <strain evidence="1 2">LT 821</strain>
    </source>
</reference>
<dbReference type="Proteomes" id="UP000035800">
    <property type="component" value="Chromosome I"/>
</dbReference>
<reference evidence="1 2" key="1">
    <citation type="journal article" date="2012" name="Gene">
        <title>Sequence of Leptospira santarosai serovar Shermani genome and prediction of virulence-associated genes.</title>
        <authorList>
            <person name="Chou L.F."/>
            <person name="Chen Y.T."/>
            <person name="Lu C.W."/>
            <person name="Ko Y.C."/>
            <person name="Tang C.Y."/>
            <person name="Pan M.J."/>
            <person name="Tian Y.C."/>
            <person name="Chiu C.H."/>
            <person name="Hung C.C."/>
            <person name="Yang C.W."/>
        </authorList>
    </citation>
    <scope>NUCLEOTIDE SEQUENCE [LARGE SCALE GENOMIC DNA]</scope>
    <source>
        <strain evidence="1">LT 821</strain>
    </source>
</reference>
<dbReference type="KEGG" id="lst:LSS_20780"/>
<name>A0A097ES97_9LEPT</name>
<sequence>MYDYRVTLEMWELSHFVFTQEQHVVENFLHGHRQQICFTTFAKHIKNPEDFTHRVFYNKKA</sequence>
<evidence type="ECO:0000313" key="1">
    <source>
        <dbReference type="EMBL" id="AIT10801.1"/>
    </source>
</evidence>
<proteinExistence type="predicted"/>
<gene>
    <name evidence="1" type="ORF">LSS_20780</name>
</gene>
<dbReference type="EMBL" id="CP006694">
    <property type="protein sequence ID" value="AIT10801.1"/>
    <property type="molecule type" value="Genomic_DNA"/>
</dbReference>
<evidence type="ECO:0000313" key="2">
    <source>
        <dbReference type="Proteomes" id="UP000035800"/>
    </source>
</evidence>
<dbReference type="AlphaFoldDB" id="A0A097ES97"/>